<organism evidence="2 4">
    <name type="scientific">Trichonephila inaurata madagascariensis</name>
    <dbReference type="NCBI Taxonomy" id="2747483"/>
    <lineage>
        <taxon>Eukaryota</taxon>
        <taxon>Metazoa</taxon>
        <taxon>Ecdysozoa</taxon>
        <taxon>Arthropoda</taxon>
        <taxon>Chelicerata</taxon>
        <taxon>Arachnida</taxon>
        <taxon>Araneae</taxon>
        <taxon>Araneomorphae</taxon>
        <taxon>Entelegynae</taxon>
        <taxon>Araneoidea</taxon>
        <taxon>Nephilidae</taxon>
        <taxon>Trichonephila</taxon>
        <taxon>Trichonephila inaurata</taxon>
    </lineage>
</organism>
<comment type="caution">
    <text evidence="2">The sequence shown here is derived from an EMBL/GenBank/DDBJ whole genome shotgun (WGS) entry which is preliminary data.</text>
</comment>
<dbReference type="AlphaFoldDB" id="A0A8X6XLV6"/>
<protein>
    <submittedName>
        <fullName evidence="2">Uncharacterized protein</fullName>
    </submittedName>
</protein>
<reference evidence="2" key="1">
    <citation type="submission" date="2020-08" db="EMBL/GenBank/DDBJ databases">
        <title>Multicomponent nature underlies the extraordinary mechanical properties of spider dragline silk.</title>
        <authorList>
            <person name="Kono N."/>
            <person name="Nakamura H."/>
            <person name="Mori M."/>
            <person name="Yoshida Y."/>
            <person name="Ohtoshi R."/>
            <person name="Malay A.D."/>
            <person name="Moran D.A.P."/>
            <person name="Tomita M."/>
            <person name="Numata K."/>
            <person name="Arakawa K."/>
        </authorList>
    </citation>
    <scope>NUCLEOTIDE SEQUENCE</scope>
</reference>
<evidence type="ECO:0000313" key="2">
    <source>
        <dbReference type="EMBL" id="GFY55629.1"/>
    </source>
</evidence>
<dbReference type="Proteomes" id="UP000886998">
    <property type="component" value="Unassembled WGS sequence"/>
</dbReference>
<accession>A0A8X6XLV6</accession>
<dbReference type="EMBL" id="BMAV01010506">
    <property type="protein sequence ID" value="GFY55629.1"/>
    <property type="molecule type" value="Genomic_DNA"/>
</dbReference>
<gene>
    <name evidence="3" type="ORF">TNIN_209921</name>
    <name evidence="2" type="ORF">TNIN_368001</name>
</gene>
<dbReference type="EMBL" id="BMAV01017672">
    <property type="protein sequence ID" value="GFY69510.1"/>
    <property type="molecule type" value="Genomic_DNA"/>
</dbReference>
<feature type="compositionally biased region" description="Polar residues" evidence="1">
    <location>
        <begin position="11"/>
        <end position="24"/>
    </location>
</feature>
<name>A0A8X6XLV6_9ARAC</name>
<proteinExistence type="predicted"/>
<keyword evidence="4" id="KW-1185">Reference proteome</keyword>
<feature type="region of interest" description="Disordered" evidence="1">
    <location>
        <begin position="1"/>
        <end position="43"/>
    </location>
</feature>
<evidence type="ECO:0000313" key="4">
    <source>
        <dbReference type="Proteomes" id="UP000886998"/>
    </source>
</evidence>
<feature type="compositionally biased region" description="Basic and acidic residues" evidence="1">
    <location>
        <begin position="26"/>
        <end position="35"/>
    </location>
</feature>
<sequence>MKSHIQKSPELPSSNIRLSCSFNPGSKDRVPDKSNRPSNNAEIVPDTSTLNVVCGESQQRSCGLVKRFSRGGRGCSFGSPEILSLLLRRNPTPRVTMEGRIEGAT</sequence>
<evidence type="ECO:0000313" key="3">
    <source>
        <dbReference type="EMBL" id="GFY69510.1"/>
    </source>
</evidence>
<evidence type="ECO:0000256" key="1">
    <source>
        <dbReference type="SAM" id="MobiDB-lite"/>
    </source>
</evidence>